<dbReference type="InterPro" id="IPR022764">
    <property type="entry name" value="Peptidase_S54_rhomboid_dom"/>
</dbReference>
<keyword evidence="7" id="KW-0175">Coiled coil</keyword>
<dbReference type="PANTHER" id="PTHR43731">
    <property type="entry name" value="RHOMBOID PROTEASE"/>
    <property type="match status" value="1"/>
</dbReference>
<feature type="transmembrane region" description="Helical" evidence="8">
    <location>
        <begin position="294"/>
        <end position="311"/>
    </location>
</feature>
<dbReference type="AlphaFoldDB" id="A0A0S7C2K1"/>
<sequence>MAFGFSPKHVQDYQLDNLDKEHFLVFAIEAAFKLDWNVSFVSETGFIAYTKFSWSSWSEEITVKIDNGIVNIKSECTGSQIIDWGKNKKNIEALLSKLEEVKSALTQEEIETKLTELRQGYASKEDDILSKPPSTTKEKITDFFSVFKPTEGYFVSPILININLLVFVIMLISGVHILLPDNQDLLNWGANFRPMTLEGQWWRLFTACFLHIGILHLLLNMYALLYIGLLLEPYLGKTRFLAAYLISGIAASMTSLWWHDLTISAGASGAIFGMYGVFLALLTTNLLDKSVKKALLTSIAVFVGYNILNGLKPNSGIDNAAHIGGLLSGLIIGYGFVPSLKQFENNAIKFSTIGALTVALLISSLTVYKSLPNDIGKYDKEMERFVSMESMALEVYNLPEGTPNEKLLSEIKDRGLYYWNENIKLIDSFKDLDLPLPIRARNTKLKEYCELRIKSYELIYKAIDEDTDKYQNEINEYNQKIETIISELTGKQ</sequence>
<dbReference type="PATRIC" id="fig|1678841.3.peg.2422"/>
<dbReference type="RefSeq" id="WP_062042064.1">
    <property type="nucleotide sequence ID" value="NZ_DF968182.1"/>
</dbReference>
<evidence type="ECO:0000256" key="8">
    <source>
        <dbReference type="SAM" id="Phobius"/>
    </source>
</evidence>
<dbReference type="SUPFAM" id="SSF144091">
    <property type="entry name" value="Rhomboid-like"/>
    <property type="match status" value="1"/>
</dbReference>
<keyword evidence="5 8" id="KW-1133">Transmembrane helix</keyword>
<keyword evidence="10" id="KW-0645">Protease</keyword>
<feature type="domain" description="Peptidase S54 rhomboid" evidence="9">
    <location>
        <begin position="199"/>
        <end position="337"/>
    </location>
</feature>
<gene>
    <name evidence="10" type="ORF">TBC1_112163</name>
</gene>
<dbReference type="GO" id="GO:0004252">
    <property type="term" value="F:serine-type endopeptidase activity"/>
    <property type="evidence" value="ECO:0007669"/>
    <property type="project" value="InterPro"/>
</dbReference>
<keyword evidence="11" id="KW-1185">Reference proteome</keyword>
<feature type="transmembrane region" description="Helical" evidence="8">
    <location>
        <begin position="241"/>
        <end position="259"/>
    </location>
</feature>
<reference evidence="10" key="1">
    <citation type="journal article" date="2015" name="Genome Announc.">
        <title>Draft Genome Sequence of Bacteroidales Strain TBC1, a Novel Isolate from a Methanogenic Wastewater Treatment System.</title>
        <authorList>
            <person name="Tourlousse D.M."/>
            <person name="Matsuura N."/>
            <person name="Sun L."/>
            <person name="Toyonaga M."/>
            <person name="Kuroda K."/>
            <person name="Ohashi A."/>
            <person name="Cruz R."/>
            <person name="Yamaguchi T."/>
            <person name="Sekiguchi Y."/>
        </authorList>
    </citation>
    <scope>NUCLEOTIDE SEQUENCE [LARGE SCALE GENOMIC DNA]</scope>
    <source>
        <strain evidence="10">TBC1</strain>
    </source>
</reference>
<keyword evidence="4" id="KW-0378">Hydrolase</keyword>
<comment type="similarity">
    <text evidence="2">Belongs to the peptidase S54 family.</text>
</comment>
<feature type="coiled-coil region" evidence="7">
    <location>
        <begin position="460"/>
        <end position="487"/>
    </location>
</feature>
<comment type="subcellular location">
    <subcellularLocation>
        <location evidence="1">Membrane</location>
        <topology evidence="1">Multi-pass membrane protein</topology>
    </subcellularLocation>
</comment>
<dbReference type="Gene3D" id="1.20.1540.10">
    <property type="entry name" value="Rhomboid-like"/>
    <property type="match status" value="1"/>
</dbReference>
<evidence type="ECO:0000259" key="9">
    <source>
        <dbReference type="Pfam" id="PF01694"/>
    </source>
</evidence>
<evidence type="ECO:0000313" key="11">
    <source>
        <dbReference type="Proteomes" id="UP000053091"/>
    </source>
</evidence>
<dbReference type="InterPro" id="IPR050925">
    <property type="entry name" value="Rhomboid_protease_S54"/>
</dbReference>
<dbReference type="STRING" id="1678841.TBC1_112163"/>
<dbReference type="Pfam" id="PF01694">
    <property type="entry name" value="Rhomboid"/>
    <property type="match status" value="1"/>
</dbReference>
<dbReference type="Proteomes" id="UP000053091">
    <property type="component" value="Unassembled WGS sequence"/>
</dbReference>
<organism evidence="10">
    <name type="scientific">Lentimicrobium saccharophilum</name>
    <dbReference type="NCBI Taxonomy" id="1678841"/>
    <lineage>
        <taxon>Bacteria</taxon>
        <taxon>Pseudomonadati</taxon>
        <taxon>Bacteroidota</taxon>
        <taxon>Bacteroidia</taxon>
        <taxon>Bacteroidales</taxon>
        <taxon>Lentimicrobiaceae</taxon>
        <taxon>Lentimicrobium</taxon>
    </lineage>
</organism>
<keyword evidence="3 8" id="KW-0812">Transmembrane</keyword>
<feature type="transmembrane region" description="Helical" evidence="8">
    <location>
        <begin position="265"/>
        <end position="287"/>
    </location>
</feature>
<feature type="transmembrane region" description="Helical" evidence="8">
    <location>
        <begin position="347"/>
        <end position="368"/>
    </location>
</feature>
<feature type="transmembrane region" description="Helical" evidence="8">
    <location>
        <begin position="323"/>
        <end position="340"/>
    </location>
</feature>
<dbReference type="PANTHER" id="PTHR43731:SF14">
    <property type="entry name" value="PRESENILIN-ASSOCIATED RHOMBOID-LIKE PROTEIN, MITOCHONDRIAL"/>
    <property type="match status" value="1"/>
</dbReference>
<evidence type="ECO:0000256" key="1">
    <source>
        <dbReference type="ARBA" id="ARBA00004141"/>
    </source>
</evidence>
<evidence type="ECO:0000256" key="7">
    <source>
        <dbReference type="SAM" id="Coils"/>
    </source>
</evidence>
<dbReference type="GO" id="GO:0006508">
    <property type="term" value="P:proteolysis"/>
    <property type="evidence" value="ECO:0007669"/>
    <property type="project" value="UniProtKB-KW"/>
</dbReference>
<dbReference type="OrthoDB" id="9778341at2"/>
<keyword evidence="6 8" id="KW-0472">Membrane</keyword>
<protein>
    <submittedName>
        <fullName evidence="10">Membrane associated serine protease, rhomboid family</fullName>
    </submittedName>
</protein>
<dbReference type="GO" id="GO:0016020">
    <property type="term" value="C:membrane"/>
    <property type="evidence" value="ECO:0007669"/>
    <property type="project" value="UniProtKB-SubCell"/>
</dbReference>
<dbReference type="InterPro" id="IPR035952">
    <property type="entry name" value="Rhomboid-like_sf"/>
</dbReference>
<evidence type="ECO:0000256" key="6">
    <source>
        <dbReference type="ARBA" id="ARBA00023136"/>
    </source>
</evidence>
<feature type="transmembrane region" description="Helical" evidence="8">
    <location>
        <begin position="201"/>
        <end position="229"/>
    </location>
</feature>
<feature type="transmembrane region" description="Helical" evidence="8">
    <location>
        <begin position="158"/>
        <end position="179"/>
    </location>
</feature>
<evidence type="ECO:0000256" key="5">
    <source>
        <dbReference type="ARBA" id="ARBA00022989"/>
    </source>
</evidence>
<name>A0A0S7C2K1_9BACT</name>
<evidence type="ECO:0000256" key="3">
    <source>
        <dbReference type="ARBA" id="ARBA00022692"/>
    </source>
</evidence>
<proteinExistence type="inferred from homology"/>
<evidence type="ECO:0000313" key="10">
    <source>
        <dbReference type="EMBL" id="GAP44004.1"/>
    </source>
</evidence>
<evidence type="ECO:0000256" key="4">
    <source>
        <dbReference type="ARBA" id="ARBA00022801"/>
    </source>
</evidence>
<accession>A0A0S7C2K1</accession>
<dbReference type="EMBL" id="DF968182">
    <property type="protein sequence ID" value="GAP44004.1"/>
    <property type="molecule type" value="Genomic_DNA"/>
</dbReference>
<evidence type="ECO:0000256" key="2">
    <source>
        <dbReference type="ARBA" id="ARBA00009045"/>
    </source>
</evidence>